<dbReference type="EMBL" id="CP016379">
    <property type="protein sequence ID" value="AZR72624.1"/>
    <property type="molecule type" value="Genomic_DNA"/>
</dbReference>
<dbReference type="RefSeq" id="WP_127015954.1">
    <property type="nucleotide sequence ID" value="NZ_CP016379.1"/>
</dbReference>
<proteinExistence type="predicted"/>
<dbReference type="KEGG" id="aft:BBF96_04010"/>
<dbReference type="AlphaFoldDB" id="A0A3S9SWH1"/>
<dbReference type="Proteomes" id="UP000267250">
    <property type="component" value="Chromosome"/>
</dbReference>
<name>A0A3S9SWH1_9FIRM</name>
<keyword evidence="2" id="KW-1185">Reference proteome</keyword>
<sequence length="672" mass="74806">MVKKRFVLLGIIILIMTITYTVYAQLDQFGNLRLGNEYIEIVVNGNEENMGRFAIDITGGNPVSPGDDGEPLIYGRPRPWTSYSTIFIDGEYYVFGGKTEQRAGRDAKYGEVTVPPKIIKEGGQSAILTTTVFDQIEVEQILTFAKSSTTGLYDTVLIKYRFTNHDQIKHKIGLRIMLDTMLGTNDGAPFRVGEKAITTDTYFIKGSLPDFWQAFDALSDPKVTAQGTIKGPDVTTPDKVYFADWGSMADGLWNFQFEPGEEFWRKGEYELDSAIALYWAPEYLDPGDSRTYTTKYGLGGITIVPGLLSVGVTSPAEVIFDTKTTSFPVIAYIENTSEIVAKDVTAQIQLPAGFAVVGNETVKNLGNLKPGSTGQVAWEVVPVKGSKIPERIVYKVKVDASNTDDNQVQRQVNFTPPPRFKTWLEYPENLSVRYGRIEPNPFNLLLHLKNEGGSPAYEVMGQVILPPGMDFAQKEKMSKYIGVLKPGEEYVIPWMIKTSDLISGKLPFGVEVRSLNSPKISLIGNVTIPELTSQVFMVPLKEEIKTGEYFGIRFMAANIEDMHEVSIRLAYDPEVAKAMYVSRGTLFVLKKESLKTKLLPWINPNINHKQGLITIMGNLAEQTEKSGVLAEVYFKALQPGLLTITFDEVKISNVNGDIIPLKVENLEIEIQE</sequence>
<dbReference type="OrthoDB" id="1829213at2"/>
<dbReference type="Gene3D" id="2.60.40.680">
    <property type="match status" value="1"/>
</dbReference>
<gene>
    <name evidence="1" type="ORF">BBF96_04010</name>
</gene>
<dbReference type="InterPro" id="IPR008965">
    <property type="entry name" value="CBM2/CBM3_carb-bd_dom_sf"/>
</dbReference>
<evidence type="ECO:0000313" key="2">
    <source>
        <dbReference type="Proteomes" id="UP000267250"/>
    </source>
</evidence>
<dbReference type="GO" id="GO:0030246">
    <property type="term" value="F:carbohydrate binding"/>
    <property type="evidence" value="ECO:0007669"/>
    <property type="project" value="InterPro"/>
</dbReference>
<reference evidence="1 2" key="1">
    <citation type="submission" date="2016-07" db="EMBL/GenBank/DDBJ databases">
        <title>Genome and transcriptome analysis of iron-reducing fermentative bacteria Anoxybacter fermentans.</title>
        <authorList>
            <person name="Zeng X."/>
            <person name="Shao Z."/>
        </authorList>
    </citation>
    <scope>NUCLEOTIDE SEQUENCE [LARGE SCALE GENOMIC DNA]</scope>
    <source>
        <strain evidence="1 2">DY22613</strain>
    </source>
</reference>
<accession>A0A3S9SWH1</accession>
<protein>
    <recommendedName>
        <fullName evidence="3">Cohesin domain-containing protein</fullName>
    </recommendedName>
</protein>
<dbReference type="SUPFAM" id="SSF49384">
    <property type="entry name" value="Carbohydrate-binding domain"/>
    <property type="match status" value="1"/>
</dbReference>
<evidence type="ECO:0000313" key="1">
    <source>
        <dbReference type="EMBL" id="AZR72624.1"/>
    </source>
</evidence>
<evidence type="ECO:0008006" key="3">
    <source>
        <dbReference type="Google" id="ProtNLM"/>
    </source>
</evidence>
<organism evidence="1 2">
    <name type="scientific">Anoxybacter fermentans</name>
    <dbReference type="NCBI Taxonomy" id="1323375"/>
    <lineage>
        <taxon>Bacteria</taxon>
        <taxon>Bacillati</taxon>
        <taxon>Bacillota</taxon>
        <taxon>Clostridia</taxon>
        <taxon>Halanaerobiales</taxon>
        <taxon>Anoxybacter</taxon>
    </lineage>
</organism>